<name>A0A6G4XAE5_9ACTN</name>
<dbReference type="EMBL" id="JAAKZW010000003">
    <property type="protein sequence ID" value="NGO74495.1"/>
    <property type="molecule type" value="Genomic_DNA"/>
</dbReference>
<accession>A0A6G4XAE5</accession>
<reference evidence="2 3" key="1">
    <citation type="submission" date="2020-02" db="EMBL/GenBank/DDBJ databases">
        <title>Whole-genome analyses of novel actinobacteria.</title>
        <authorList>
            <person name="Sahin N."/>
            <person name="Tokatli A."/>
        </authorList>
    </citation>
    <scope>NUCLEOTIDE SEQUENCE [LARGE SCALE GENOMIC DNA]</scope>
    <source>
        <strain evidence="2 3">YC504</strain>
    </source>
</reference>
<sequence>MLRVSAVVLVTWPTVDRILSQEYGLGALYLWMILSTIWAELSMRRRRRRLGAVRRKLDEHV</sequence>
<evidence type="ECO:0000313" key="3">
    <source>
        <dbReference type="Proteomes" id="UP000481109"/>
    </source>
</evidence>
<evidence type="ECO:0000313" key="2">
    <source>
        <dbReference type="EMBL" id="NGO74495.1"/>
    </source>
</evidence>
<keyword evidence="3" id="KW-1185">Reference proteome</keyword>
<dbReference type="AlphaFoldDB" id="A0A6G4XAE5"/>
<keyword evidence="1" id="KW-1133">Transmembrane helix</keyword>
<keyword evidence="1" id="KW-0472">Membrane</keyword>
<comment type="caution">
    <text evidence="2">The sequence shown here is derived from an EMBL/GenBank/DDBJ whole genome shotgun (WGS) entry which is preliminary data.</text>
</comment>
<dbReference type="RefSeq" id="WP_165330011.1">
    <property type="nucleotide sequence ID" value="NZ_JAAKZW010000003.1"/>
</dbReference>
<feature type="transmembrane region" description="Helical" evidence="1">
    <location>
        <begin position="23"/>
        <end position="41"/>
    </location>
</feature>
<gene>
    <name evidence="2" type="ORF">G6045_02175</name>
</gene>
<dbReference type="Proteomes" id="UP000481109">
    <property type="component" value="Unassembled WGS sequence"/>
</dbReference>
<protein>
    <submittedName>
        <fullName evidence="2">Uncharacterized protein</fullName>
    </submittedName>
</protein>
<keyword evidence="1" id="KW-0812">Transmembrane</keyword>
<evidence type="ECO:0000256" key="1">
    <source>
        <dbReference type="SAM" id="Phobius"/>
    </source>
</evidence>
<organism evidence="2 3">
    <name type="scientific">Streptomyces mesophilus</name>
    <dbReference type="NCBI Taxonomy" id="1775132"/>
    <lineage>
        <taxon>Bacteria</taxon>
        <taxon>Bacillati</taxon>
        <taxon>Actinomycetota</taxon>
        <taxon>Actinomycetes</taxon>
        <taxon>Kitasatosporales</taxon>
        <taxon>Streptomycetaceae</taxon>
        <taxon>Streptomyces</taxon>
    </lineage>
</organism>
<proteinExistence type="predicted"/>